<gene>
    <name evidence="1" type="ordered locus">BARBAKC583_1079</name>
    <name evidence="2" type="ordered locus">BARBAKC583_1181</name>
</gene>
<reference evidence="1 3" key="1">
    <citation type="submission" date="2006-12" db="EMBL/GenBank/DDBJ databases">
        <authorList>
            <person name="Hendrix L."/>
            <person name="Mohamoud Y."/>
            <person name="Radune D."/>
            <person name="Shvartsbeyn A."/>
            <person name="Daugherty S."/>
            <person name="Dodson R."/>
            <person name="Durkin A.S."/>
            <person name="Harkins D."/>
            <person name="Huot H."/>
            <person name="Kothari S.P."/>
            <person name="Madupu R."/>
            <person name="Li J."/>
            <person name="Nelson W.C."/>
            <person name="Shrivastava S."/>
            <person name="Giglio M.G."/>
            <person name="Haft D."/>
            <person name="Selengut J."/>
            <person name="Fraser-Ligget C."/>
            <person name="Seshadri R."/>
        </authorList>
    </citation>
    <scope>NUCLEOTIDE SEQUENCE [LARGE SCALE GENOMIC DNA]</scope>
    <source>
        <strain evidence="3">ATCC 35685 / NCTC 12138 / KC583</strain>
        <strain evidence="1">KC583</strain>
    </source>
</reference>
<dbReference type="Proteomes" id="UP000000643">
    <property type="component" value="Chromosome"/>
</dbReference>
<dbReference type="AlphaFoldDB" id="A1UTP4"/>
<dbReference type="KEGG" id="bbk:BARBAKC583_1079"/>
<protein>
    <submittedName>
        <fullName evidence="1">Uncharacterized protein</fullName>
    </submittedName>
</protein>
<sequence>MADVRSNKVLKACVLSFRAQSIRQSNKLHESFTLDNYPEFYTGEDPHDKD</sequence>
<dbReference type="EMBL" id="CP000524">
    <property type="protein sequence ID" value="ABM44653.1"/>
    <property type="molecule type" value="Genomic_DNA"/>
</dbReference>
<evidence type="ECO:0000313" key="2">
    <source>
        <dbReference type="EMBL" id="ABM45553.1"/>
    </source>
</evidence>
<organism evidence="1 3">
    <name type="scientific">Bartonella bacilliformis (strain ATCC 35685 / KC583 / Herrer 020/F12,63)</name>
    <dbReference type="NCBI Taxonomy" id="360095"/>
    <lineage>
        <taxon>Bacteria</taxon>
        <taxon>Pseudomonadati</taxon>
        <taxon>Pseudomonadota</taxon>
        <taxon>Alphaproteobacteria</taxon>
        <taxon>Hyphomicrobiales</taxon>
        <taxon>Bartonellaceae</taxon>
        <taxon>Bartonella</taxon>
    </lineage>
</organism>
<dbReference type="HOGENOM" id="CLU_3114944_0_0_5"/>
<dbReference type="KEGG" id="bbk:BARBAKC583_1181"/>
<accession>A1UTP4</accession>
<evidence type="ECO:0000313" key="3">
    <source>
        <dbReference type="Proteomes" id="UP000000643"/>
    </source>
</evidence>
<name>A1UTP4_BARBK</name>
<dbReference type="EMBL" id="CP000524">
    <property type="protein sequence ID" value="ABM45553.1"/>
    <property type="molecule type" value="Genomic_DNA"/>
</dbReference>
<evidence type="ECO:0000313" key="1">
    <source>
        <dbReference type="EMBL" id="ABM44653.1"/>
    </source>
</evidence>
<proteinExistence type="predicted"/>